<protein>
    <submittedName>
        <fullName evidence="2">HNH endonuclease</fullName>
    </submittedName>
</protein>
<dbReference type="InterPro" id="IPR003615">
    <property type="entry name" value="HNH_nuc"/>
</dbReference>
<dbReference type="GO" id="GO:0003676">
    <property type="term" value="F:nucleic acid binding"/>
    <property type="evidence" value="ECO:0007669"/>
    <property type="project" value="InterPro"/>
</dbReference>
<dbReference type="Gene3D" id="1.10.30.50">
    <property type="match status" value="1"/>
</dbReference>
<name>A0A1I6EC40_9FIRM</name>
<dbReference type="OrthoDB" id="9770340at2"/>
<dbReference type="PANTHER" id="PTHR33877">
    <property type="entry name" value="SLL1193 PROTEIN"/>
    <property type="match status" value="1"/>
</dbReference>
<dbReference type="RefSeq" id="WP_131820670.1">
    <property type="nucleotide sequence ID" value="NZ_FOYM01000035.1"/>
</dbReference>
<keyword evidence="2" id="KW-0540">Nuclease</keyword>
<dbReference type="InterPro" id="IPR052892">
    <property type="entry name" value="NA-targeting_endonuclease"/>
</dbReference>
<gene>
    <name evidence="2" type="ORF">SAMN05660706_13521</name>
</gene>
<evidence type="ECO:0000313" key="3">
    <source>
        <dbReference type="Proteomes" id="UP000199584"/>
    </source>
</evidence>
<proteinExistence type="predicted"/>
<dbReference type="GO" id="GO:0004519">
    <property type="term" value="F:endonuclease activity"/>
    <property type="evidence" value="ECO:0007669"/>
    <property type="project" value="UniProtKB-KW"/>
</dbReference>
<dbReference type="InterPro" id="IPR002711">
    <property type="entry name" value="HNH"/>
</dbReference>
<dbReference type="EMBL" id="FOYM01000035">
    <property type="protein sequence ID" value="SFR15316.1"/>
    <property type="molecule type" value="Genomic_DNA"/>
</dbReference>
<evidence type="ECO:0000259" key="1">
    <source>
        <dbReference type="SMART" id="SM00507"/>
    </source>
</evidence>
<keyword evidence="2" id="KW-0255">Endonuclease</keyword>
<sequence length="119" mass="13760">MSGREKIPNWERFPYRKDEHGNNLCRWCGKPVPPPKQTFCGPRCVRDFKMVTDWQRVRRVIYERDGGICMKCGKEVPNKKGGYHVDHIVPISEGGAEWDLNNLELSCPECNLKKGAKIE</sequence>
<keyword evidence="2" id="KW-0378">Hydrolase</keyword>
<dbReference type="SMART" id="SM00507">
    <property type="entry name" value="HNHc"/>
    <property type="match status" value="1"/>
</dbReference>
<feature type="domain" description="HNH nuclease" evidence="1">
    <location>
        <begin position="56"/>
        <end position="112"/>
    </location>
</feature>
<dbReference type="STRING" id="39060.SAMN05660706_13521"/>
<dbReference type="AlphaFoldDB" id="A0A1I6EC40"/>
<dbReference type="Pfam" id="PF01844">
    <property type="entry name" value="HNH"/>
    <property type="match status" value="1"/>
</dbReference>
<dbReference type="CDD" id="cd00085">
    <property type="entry name" value="HNHc"/>
    <property type="match status" value="1"/>
</dbReference>
<accession>A0A1I6EC40</accession>
<dbReference type="PANTHER" id="PTHR33877:SF1">
    <property type="entry name" value="TYPE IV METHYL-DIRECTED RESTRICTION ENZYME ECOKMCRA"/>
    <property type="match status" value="1"/>
</dbReference>
<dbReference type="Proteomes" id="UP000199584">
    <property type="component" value="Unassembled WGS sequence"/>
</dbReference>
<reference evidence="3" key="1">
    <citation type="submission" date="2016-10" db="EMBL/GenBank/DDBJ databases">
        <authorList>
            <person name="Varghese N."/>
            <person name="Submissions S."/>
        </authorList>
    </citation>
    <scope>NUCLEOTIDE SEQUENCE [LARGE SCALE GENOMIC DNA]</scope>
    <source>
        <strain evidence="3">DSM 3669</strain>
    </source>
</reference>
<organism evidence="2 3">
    <name type="scientific">Desulfoscipio geothermicus DSM 3669</name>
    <dbReference type="NCBI Taxonomy" id="1121426"/>
    <lineage>
        <taxon>Bacteria</taxon>
        <taxon>Bacillati</taxon>
        <taxon>Bacillota</taxon>
        <taxon>Clostridia</taxon>
        <taxon>Eubacteriales</taxon>
        <taxon>Desulfallaceae</taxon>
        <taxon>Desulfoscipio</taxon>
    </lineage>
</organism>
<evidence type="ECO:0000313" key="2">
    <source>
        <dbReference type="EMBL" id="SFR15316.1"/>
    </source>
</evidence>
<keyword evidence="3" id="KW-1185">Reference proteome</keyword>
<dbReference type="GO" id="GO:0008270">
    <property type="term" value="F:zinc ion binding"/>
    <property type="evidence" value="ECO:0007669"/>
    <property type="project" value="InterPro"/>
</dbReference>